<protein>
    <submittedName>
        <fullName evidence="2">Uncharacterized protein</fullName>
    </submittedName>
</protein>
<dbReference type="Proteomes" id="UP001044222">
    <property type="component" value="Unassembled WGS sequence"/>
</dbReference>
<feature type="compositionally biased region" description="Basic and acidic residues" evidence="1">
    <location>
        <begin position="1196"/>
        <end position="1212"/>
    </location>
</feature>
<feature type="region of interest" description="Disordered" evidence="1">
    <location>
        <begin position="1525"/>
        <end position="1818"/>
    </location>
</feature>
<feature type="region of interest" description="Disordered" evidence="1">
    <location>
        <begin position="565"/>
        <end position="591"/>
    </location>
</feature>
<feature type="compositionally biased region" description="Basic and acidic residues" evidence="1">
    <location>
        <begin position="1090"/>
        <end position="1107"/>
    </location>
</feature>
<comment type="caution">
    <text evidence="2">The sequence shown here is derived from an EMBL/GenBank/DDBJ whole genome shotgun (WGS) entry which is preliminary data.</text>
</comment>
<dbReference type="GO" id="GO:0070886">
    <property type="term" value="P:positive regulation of calcineurin-NFAT signaling cascade"/>
    <property type="evidence" value="ECO:0007669"/>
    <property type="project" value="TreeGrafter"/>
</dbReference>
<dbReference type="PANTHER" id="PTHR33775">
    <property type="entry name" value="CARDIAC-ENRICHED FHL2-INTERACTING PROTEIN-RELATED"/>
    <property type="match status" value="1"/>
</dbReference>
<evidence type="ECO:0000313" key="3">
    <source>
        <dbReference type="Proteomes" id="UP001044222"/>
    </source>
</evidence>
<feature type="compositionally biased region" description="Polar residues" evidence="1">
    <location>
        <begin position="1078"/>
        <end position="1089"/>
    </location>
</feature>
<feature type="region of interest" description="Disordered" evidence="1">
    <location>
        <begin position="501"/>
        <end position="535"/>
    </location>
</feature>
<name>A0A9D3MXU7_ANGAN</name>
<dbReference type="PRINTS" id="PR01217">
    <property type="entry name" value="PRICHEXTENSN"/>
</dbReference>
<feature type="region of interest" description="Disordered" evidence="1">
    <location>
        <begin position="662"/>
        <end position="700"/>
    </location>
</feature>
<feature type="compositionally biased region" description="Basic and acidic residues" evidence="1">
    <location>
        <begin position="1131"/>
        <end position="1181"/>
    </location>
</feature>
<feature type="compositionally biased region" description="Basic and acidic residues" evidence="1">
    <location>
        <begin position="1426"/>
        <end position="1460"/>
    </location>
</feature>
<feature type="compositionally biased region" description="Polar residues" evidence="1">
    <location>
        <begin position="1249"/>
        <end position="1260"/>
    </location>
</feature>
<feature type="compositionally biased region" description="Polar residues" evidence="1">
    <location>
        <begin position="1480"/>
        <end position="1491"/>
    </location>
</feature>
<feature type="compositionally biased region" description="Basic residues" evidence="1">
    <location>
        <begin position="140"/>
        <end position="154"/>
    </location>
</feature>
<evidence type="ECO:0000256" key="1">
    <source>
        <dbReference type="SAM" id="MobiDB-lite"/>
    </source>
</evidence>
<feature type="compositionally biased region" description="Basic and acidic residues" evidence="1">
    <location>
        <begin position="214"/>
        <end position="225"/>
    </location>
</feature>
<feature type="region of interest" description="Disordered" evidence="1">
    <location>
        <begin position="1409"/>
        <end position="1501"/>
    </location>
</feature>
<feature type="compositionally biased region" description="Basic and acidic residues" evidence="1">
    <location>
        <begin position="1040"/>
        <end position="1077"/>
    </location>
</feature>
<feature type="region of interest" description="Disordered" evidence="1">
    <location>
        <begin position="715"/>
        <end position="763"/>
    </location>
</feature>
<feature type="region of interest" description="Disordered" evidence="1">
    <location>
        <begin position="99"/>
        <end position="164"/>
    </location>
</feature>
<dbReference type="InterPro" id="IPR052303">
    <property type="entry name" value="CEFIP"/>
</dbReference>
<feature type="compositionally biased region" description="Polar residues" evidence="1">
    <location>
        <begin position="1809"/>
        <end position="1818"/>
    </location>
</feature>
<dbReference type="PANTHER" id="PTHR33775:SF2">
    <property type="entry name" value="CARDIAC-ENRICHED FHL2-INTERACTING PROTEIN"/>
    <property type="match status" value="1"/>
</dbReference>
<feature type="compositionally biased region" description="Pro residues" evidence="1">
    <location>
        <begin position="1766"/>
        <end position="1775"/>
    </location>
</feature>
<feature type="compositionally biased region" description="Pro residues" evidence="1">
    <location>
        <begin position="1622"/>
        <end position="1710"/>
    </location>
</feature>
<feature type="compositionally biased region" description="Basic and acidic residues" evidence="1">
    <location>
        <begin position="1525"/>
        <end position="1545"/>
    </location>
</feature>
<feature type="region of interest" description="Disordered" evidence="1">
    <location>
        <begin position="889"/>
        <end position="918"/>
    </location>
</feature>
<sequence length="1818" mass="199176">MARRRSPRAGGRTEGVAAAGEPTVGATFQQSVLDMARKGLKNGAIETAWQHSRSALITSGGGTTAESHQRGQVRSIKDFEYKNSSNDLWENSALLNVRGEPSAGHERGHFKPTKNHFHSSGDAPTQTAKKDPEKPSGKSSKSKRGKSGKLRKPSNKNFFLHSEDSPFESWRDRILLEQNHTPDPVSANQRPMWYDSPLYKELTAEHGLQIPAPKENEPNQTKSEDATVSLAPPPPSRPLPPHPSPTPPAAPPSSVLPQKTTAVEQRSESESGSCLPPWRKSRDQTMAALPWSRPRMAASCREREVQGKLGVAPVGRANGTVAAAGVATVATPVIPITSVTVVTPITSITVVTPSTSVAAVTPVTAVTTVMAVKTVDEPASTSSTPFSISQLLTPIINTRQGTGTSEVLQSTLSPSSLDLDLSPSSFTDASAKPTGEAKSRNSYKAIASGLLFNLKDNRKRVKSTYSPTKFKTTDFGKQPSKPETAEPKYVAAISEAPVAEAHESLQPKVSDVRPAGEVAPESTDAQTVDHKKPADGGISGDYLTLSSPYGVKEAAVYGNLNSTRESAPGKIQHAESGNDQYRGLQQPKSDRAQLWERQGSSHPYPALNLYKAASVTETIEPVVDMAVSYSAINDSGKESGIKETRSLRDRLFINGAEVEQNEIRTGDDYHDGGDRHNDRDDIHVNKQNENSKKKPALSVKDRVELVEKNYSKNQFAAQKRDSVKQETFDHLDKHHTKEKSLASKENPKQRLTPVQEKEHDKKDVRTNHVFSARQNQFIKNERYTIKEDNESDQADEENDAVVTRYNKPIFTSGDLQNKEHQNVEQGEFPTKEKHVAGDIEALKSHEGVLLTRDSEFVRNEINANSRNGNTRQEVLEEAGVESKSRLLRSENVLPDTEEGPERLLHSTRGNPPKTRGSLASTECLQPVQDSLLIKESAAENEALAITGNKQDKKKVLEEVHEIREEKTSLKSTENDMHFIGEKNVVNMGLPAEMNKPLTTHGRFAVVEEDQKEHWNEIKEYQPSENNVLANNERAVIQQESPKRELDTFAEKEKESKVRDTRSKSKERAKQEDGRDSEQTSAGVNVTQQNEQEKGTLMKEKIDSKGNGKSDSTLAGKEKDSKLKQIRKLKDKVKDVFSMREHKAKEEVTEKQDKREEKQEATQKHEEDHKQLLPRSDVETNKAKHGGFEVIMEESTETEKEFPSEIQDSRETVPNDITQEAIREQAVTVHRKRRPAPPVPPKPDIKGEGQPSQTGMPTESSADPHLSAEEIKSKSPEQEMQARPASGDAEGQGEESEESLNKMATKDPAEMSPLQYYAISDGESEIDTRSVASPLRESTPHKLGSTTSLNDLDEGGWVRCLIEYAKSQTPRSNTSSPSSIKPTLFKVKDNTFFRTSPLTKTIKSPLHRSFPEDFRLSSPRDSWSGSEKGEDERGRLRERVRAHSPREASVSRRGSRLRETPVRSPMAQPSVTPAAQEHRSPQWSPQAGTLSPPSRDPEEGRLAASALSGGLESSAANGVDVVEEKASGSLHIEETVGVKEPSEKSESVCSAGEVQPLGKPPPVLPKSEKALRRAKRLTNKRMKKAEAEGKHEGKSRARSNSARERRSQPQPPAETLPLQPAHTPSPAPKFCPEPGPSQHPHPPSPAPQFSPKPDPSQPAHPPSPAPQFCPKPDPSQPAHSPPAAPQFCPKPDPSQPTHPPSPAPQYCPEPSPSQSAHPPSLEPQFCPEPSPSQPAYSPSPALKFCPEPSPSQLAYPHHQHSSSALNPVPPASPPSPALKFCLEPSRSQPAYPPSPAPSSALNPVPPSLHTPITSTQVLP</sequence>
<accession>A0A9D3MXU7</accession>
<gene>
    <name evidence="2" type="ORF">ANANG_G00047760</name>
</gene>
<feature type="region of interest" description="Disordered" evidence="1">
    <location>
        <begin position="1035"/>
        <end position="1349"/>
    </location>
</feature>
<proteinExistence type="predicted"/>
<feature type="compositionally biased region" description="Basic and acidic residues" evidence="1">
    <location>
        <begin position="1583"/>
        <end position="1606"/>
    </location>
</feature>
<dbReference type="GO" id="GO:0030018">
    <property type="term" value="C:Z disc"/>
    <property type="evidence" value="ECO:0007669"/>
    <property type="project" value="TreeGrafter"/>
</dbReference>
<feature type="compositionally biased region" description="Pro residues" evidence="1">
    <location>
        <begin position="231"/>
        <end position="251"/>
    </location>
</feature>
<dbReference type="EMBL" id="JAFIRN010000002">
    <property type="protein sequence ID" value="KAG5855310.1"/>
    <property type="molecule type" value="Genomic_DNA"/>
</dbReference>
<feature type="compositionally biased region" description="Basic residues" evidence="1">
    <location>
        <begin position="1571"/>
        <end position="1582"/>
    </location>
</feature>
<feature type="compositionally biased region" description="Basic and acidic residues" evidence="1">
    <location>
        <begin position="738"/>
        <end position="748"/>
    </location>
</feature>
<feature type="compositionally biased region" description="Basic and acidic residues" evidence="1">
    <location>
        <begin position="662"/>
        <end position="692"/>
    </location>
</feature>
<feature type="compositionally biased region" description="Basic and acidic residues" evidence="1">
    <location>
        <begin position="718"/>
        <end position="732"/>
    </location>
</feature>
<feature type="region of interest" description="Disordered" evidence="1">
    <location>
        <begin position="1"/>
        <end position="22"/>
    </location>
</feature>
<reference evidence="2" key="1">
    <citation type="submission" date="2021-01" db="EMBL/GenBank/DDBJ databases">
        <title>A chromosome-scale assembly of European eel, Anguilla anguilla.</title>
        <authorList>
            <person name="Henkel C."/>
            <person name="Jong-Raadsen S.A."/>
            <person name="Dufour S."/>
            <person name="Weltzien F.-A."/>
            <person name="Palstra A.P."/>
            <person name="Pelster B."/>
            <person name="Spaink H.P."/>
            <person name="Van Den Thillart G.E."/>
            <person name="Jansen H."/>
            <person name="Zahm M."/>
            <person name="Klopp C."/>
            <person name="Cedric C."/>
            <person name="Louis A."/>
            <person name="Berthelot C."/>
            <person name="Parey E."/>
            <person name="Roest Crollius H."/>
            <person name="Montfort J."/>
            <person name="Robinson-Rechavi M."/>
            <person name="Bucao C."/>
            <person name="Bouchez O."/>
            <person name="Gislard M."/>
            <person name="Lluch J."/>
            <person name="Milhes M."/>
            <person name="Lampietro C."/>
            <person name="Lopez Roques C."/>
            <person name="Donnadieu C."/>
            <person name="Braasch I."/>
            <person name="Desvignes T."/>
            <person name="Postlethwait J."/>
            <person name="Bobe J."/>
            <person name="Guiguen Y."/>
            <person name="Dirks R."/>
        </authorList>
    </citation>
    <scope>NUCLEOTIDE SEQUENCE</scope>
    <source>
        <strain evidence="2">Tag_6206</strain>
        <tissue evidence="2">Liver</tissue>
    </source>
</reference>
<feature type="compositionally biased region" description="Basic and acidic residues" evidence="1">
    <location>
        <begin position="1265"/>
        <end position="1276"/>
    </location>
</feature>
<keyword evidence="3" id="KW-1185">Reference proteome</keyword>
<evidence type="ECO:0000313" key="2">
    <source>
        <dbReference type="EMBL" id="KAG5855310.1"/>
    </source>
</evidence>
<feature type="region of interest" description="Disordered" evidence="1">
    <location>
        <begin position="210"/>
        <end position="282"/>
    </location>
</feature>
<organism evidence="2 3">
    <name type="scientific">Anguilla anguilla</name>
    <name type="common">European freshwater eel</name>
    <name type="synonym">Muraena anguilla</name>
    <dbReference type="NCBI Taxonomy" id="7936"/>
    <lineage>
        <taxon>Eukaryota</taxon>
        <taxon>Metazoa</taxon>
        <taxon>Chordata</taxon>
        <taxon>Craniata</taxon>
        <taxon>Vertebrata</taxon>
        <taxon>Euteleostomi</taxon>
        <taxon>Actinopterygii</taxon>
        <taxon>Neopterygii</taxon>
        <taxon>Teleostei</taxon>
        <taxon>Anguilliformes</taxon>
        <taxon>Anguillidae</taxon>
        <taxon>Anguilla</taxon>
    </lineage>
</organism>